<dbReference type="EMBL" id="LXQA010844850">
    <property type="protein sequence ID" value="MCI73719.1"/>
    <property type="molecule type" value="Genomic_DNA"/>
</dbReference>
<keyword evidence="2" id="KW-1185">Reference proteome</keyword>
<dbReference type="AlphaFoldDB" id="A0A392UJB1"/>
<dbReference type="GO" id="GO:0016301">
    <property type="term" value="F:kinase activity"/>
    <property type="evidence" value="ECO:0007669"/>
    <property type="project" value="UniProtKB-KW"/>
</dbReference>
<name>A0A392UJB1_9FABA</name>
<keyword evidence="1" id="KW-0418">Kinase</keyword>
<dbReference type="Gene3D" id="1.10.510.10">
    <property type="entry name" value="Transferase(Phosphotransferase) domain 1"/>
    <property type="match status" value="1"/>
</dbReference>
<evidence type="ECO:0000313" key="2">
    <source>
        <dbReference type="Proteomes" id="UP000265520"/>
    </source>
</evidence>
<keyword evidence="1" id="KW-0675">Receptor</keyword>
<keyword evidence="1" id="KW-0808">Transferase</keyword>
<comment type="caution">
    <text evidence="1">The sequence shown here is derived from an EMBL/GenBank/DDBJ whole genome shotgun (WGS) entry which is preliminary data.</text>
</comment>
<proteinExistence type="predicted"/>
<accession>A0A392UJB1</accession>
<reference evidence="1 2" key="1">
    <citation type="journal article" date="2018" name="Front. Plant Sci.">
        <title>Red Clover (Trifolium pratense) and Zigzag Clover (T. medium) - A Picture of Genomic Similarities and Differences.</title>
        <authorList>
            <person name="Dluhosova J."/>
            <person name="Istvanek J."/>
            <person name="Nedelnik J."/>
            <person name="Repkova J."/>
        </authorList>
    </citation>
    <scope>NUCLEOTIDE SEQUENCE [LARGE SCALE GENOMIC DNA]</scope>
    <source>
        <strain evidence="2">cv. 10/8</strain>
        <tissue evidence="1">Leaf</tissue>
    </source>
</reference>
<sequence length="50" mass="5737">MDTSMVNNCDLSKMEVLARVALDCVEEDRDFRPTMSQVVEMLQSRDGELE</sequence>
<organism evidence="1 2">
    <name type="scientific">Trifolium medium</name>
    <dbReference type="NCBI Taxonomy" id="97028"/>
    <lineage>
        <taxon>Eukaryota</taxon>
        <taxon>Viridiplantae</taxon>
        <taxon>Streptophyta</taxon>
        <taxon>Embryophyta</taxon>
        <taxon>Tracheophyta</taxon>
        <taxon>Spermatophyta</taxon>
        <taxon>Magnoliopsida</taxon>
        <taxon>eudicotyledons</taxon>
        <taxon>Gunneridae</taxon>
        <taxon>Pentapetalae</taxon>
        <taxon>rosids</taxon>
        <taxon>fabids</taxon>
        <taxon>Fabales</taxon>
        <taxon>Fabaceae</taxon>
        <taxon>Papilionoideae</taxon>
        <taxon>50 kb inversion clade</taxon>
        <taxon>NPAAA clade</taxon>
        <taxon>Hologalegina</taxon>
        <taxon>IRL clade</taxon>
        <taxon>Trifolieae</taxon>
        <taxon>Trifolium</taxon>
    </lineage>
</organism>
<protein>
    <submittedName>
        <fullName evidence="1">Receptor protein kinase 1-like</fullName>
    </submittedName>
</protein>
<evidence type="ECO:0000313" key="1">
    <source>
        <dbReference type="EMBL" id="MCI73719.1"/>
    </source>
</evidence>
<dbReference type="Proteomes" id="UP000265520">
    <property type="component" value="Unassembled WGS sequence"/>
</dbReference>